<sequence>MEDQLFNQTVNELLALSHSKVQVILEPRFQDNRLVGGKYHLASHTIFLYKEEIVRQCCELFGSHLRLKEYIAVVLAHELGHSEDLELEQLAAALDGPLTGRQEAEIRLRIEENAWAYAISLLTEADPYFLHMIMEESLFSYRNQLDRFRIA</sequence>
<dbReference type="AlphaFoldDB" id="A0A089NM62"/>
<proteinExistence type="predicted"/>
<dbReference type="KEGG" id="pgm:PGRAT_22725"/>
<protein>
    <recommendedName>
        <fullName evidence="3">Peptidase M48 domain-containing protein</fullName>
    </recommendedName>
</protein>
<evidence type="ECO:0000313" key="1">
    <source>
        <dbReference type="EMBL" id="AIQ70149.1"/>
    </source>
</evidence>
<keyword evidence="2" id="KW-1185">Reference proteome</keyword>
<reference evidence="1 2" key="1">
    <citation type="submission" date="2014-08" db="EMBL/GenBank/DDBJ databases">
        <title>Comparative genomics of the Paenibacillus odorifer group.</title>
        <authorList>
            <person name="den Bakker H.C."/>
            <person name="Tsai Y.-C."/>
            <person name="Martin N."/>
            <person name="Korlach J."/>
            <person name="Wiedmann M."/>
        </authorList>
    </citation>
    <scope>NUCLEOTIDE SEQUENCE [LARGE SCALE GENOMIC DNA]</scope>
    <source>
        <strain evidence="1 2">DSM 15220</strain>
    </source>
</reference>
<evidence type="ECO:0008006" key="3">
    <source>
        <dbReference type="Google" id="ProtNLM"/>
    </source>
</evidence>
<dbReference type="Proteomes" id="UP000029500">
    <property type="component" value="Chromosome"/>
</dbReference>
<dbReference type="EMBL" id="CP009287">
    <property type="protein sequence ID" value="AIQ70149.1"/>
    <property type="molecule type" value="Genomic_DNA"/>
</dbReference>
<accession>A0A089NM62</accession>
<name>A0A089NM62_9BACL</name>
<evidence type="ECO:0000313" key="2">
    <source>
        <dbReference type="Proteomes" id="UP000029500"/>
    </source>
</evidence>
<dbReference type="HOGENOM" id="CLU_139136_0_0_9"/>
<gene>
    <name evidence="1" type="ORF">PGRAT_22725</name>
</gene>
<dbReference type="OrthoDB" id="2859043at2"/>
<organism evidence="1 2">
    <name type="scientific">Paenibacillus graminis</name>
    <dbReference type="NCBI Taxonomy" id="189425"/>
    <lineage>
        <taxon>Bacteria</taxon>
        <taxon>Bacillati</taxon>
        <taxon>Bacillota</taxon>
        <taxon>Bacilli</taxon>
        <taxon>Bacillales</taxon>
        <taxon>Paenibacillaceae</taxon>
        <taxon>Paenibacillus</taxon>
    </lineage>
</organism>
<dbReference type="eggNOG" id="ENOG503456K">
    <property type="taxonomic scope" value="Bacteria"/>
</dbReference>